<feature type="transmembrane region" description="Helical" evidence="1">
    <location>
        <begin position="9"/>
        <end position="30"/>
    </location>
</feature>
<reference evidence="2 3" key="1">
    <citation type="submission" date="2020-09" db="EMBL/GenBank/DDBJ databases">
        <title>Characterization of Treponema spp. from bovine digital dermatitis in Korea.</title>
        <authorList>
            <person name="Espiritu H.M."/>
            <person name="Cho Y.I."/>
            <person name="Mamuad L."/>
        </authorList>
    </citation>
    <scope>NUCLEOTIDE SEQUENCE [LARGE SCALE GENOMIC DNA]</scope>
    <source>
        <strain evidence="2 3">KS1</strain>
    </source>
</reference>
<dbReference type="RefSeq" id="WP_194075717.1">
    <property type="nucleotide sequence ID" value="NZ_CP061839.1"/>
</dbReference>
<keyword evidence="1" id="KW-0812">Transmembrane</keyword>
<keyword evidence="1" id="KW-0472">Membrane</keyword>
<sequence length="295" mass="33771">MKKGICKFFIWLFIFGILGGTAFFFGWMQFAVPAGSYGVMLSKSGGYYNKPIMPGEFTWRWERLVPTNAEILIFNLTPLEIEYKTEGALPSSEKFSVIMEQKHDFRWAWGLTVSVSVNPKSLIPLVKNANIKLQSDLDSYLKGKIEEAAQKTANEFIEYFIQNTEEYEKVKLQYGAFQTKISNELQKKLGDEIIVNTVRLSSGFVMPDLSLYAAMRSAYINYEKKQAEMLAELTTAEGKKSALQRFRMEELKNWGELLKQYPTLIDFLAVARNDAAETLKALRELQGKQEVKPQE</sequence>
<name>A0A7S7AWH2_9SPIR</name>
<keyword evidence="1" id="KW-1133">Transmembrane helix</keyword>
<gene>
    <name evidence="2" type="ORF">IFE08_09750</name>
</gene>
<dbReference type="EMBL" id="CP061839">
    <property type="protein sequence ID" value="QOW60121.1"/>
    <property type="molecule type" value="Genomic_DNA"/>
</dbReference>
<evidence type="ECO:0008006" key="4">
    <source>
        <dbReference type="Google" id="ProtNLM"/>
    </source>
</evidence>
<organism evidence="2 3">
    <name type="scientific">Treponema pedis</name>
    <dbReference type="NCBI Taxonomy" id="409322"/>
    <lineage>
        <taxon>Bacteria</taxon>
        <taxon>Pseudomonadati</taxon>
        <taxon>Spirochaetota</taxon>
        <taxon>Spirochaetia</taxon>
        <taxon>Spirochaetales</taxon>
        <taxon>Treponemataceae</taxon>
        <taxon>Treponema</taxon>
    </lineage>
</organism>
<evidence type="ECO:0000256" key="1">
    <source>
        <dbReference type="SAM" id="Phobius"/>
    </source>
</evidence>
<proteinExistence type="predicted"/>
<dbReference type="Proteomes" id="UP000593915">
    <property type="component" value="Chromosome"/>
</dbReference>
<evidence type="ECO:0000313" key="2">
    <source>
        <dbReference type="EMBL" id="QOW60121.1"/>
    </source>
</evidence>
<accession>A0A7S7AWH2</accession>
<dbReference type="AlphaFoldDB" id="A0A7S7AWH2"/>
<protein>
    <recommendedName>
        <fullName evidence="4">Band 7 domain-containing protein</fullName>
    </recommendedName>
</protein>
<evidence type="ECO:0000313" key="3">
    <source>
        <dbReference type="Proteomes" id="UP000593915"/>
    </source>
</evidence>